<keyword evidence="2" id="KW-1185">Reference proteome</keyword>
<evidence type="ECO:0000313" key="2">
    <source>
        <dbReference type="Proteomes" id="UP000007148"/>
    </source>
</evidence>
<accession>G4TQ38</accession>
<protein>
    <submittedName>
        <fullName evidence="1">Uncharacterized protein</fullName>
    </submittedName>
</protein>
<dbReference type="InParanoid" id="G4TQ38"/>
<sequence>MPTCASLSLTGIDYSQNVRAGFLRVGDIEYMMHLVDQVYAKGWPARNLSKSWRIHSIPCLLSVGSQKLPLAQMTPTAHKAGYVEGGKAYNSRHAHEVISHRGALYYIRHDPPRMDVRVIEDNEIN</sequence>
<comment type="caution">
    <text evidence="1">The sequence shown here is derived from an EMBL/GenBank/DDBJ whole genome shotgun (WGS) entry which is preliminary data.</text>
</comment>
<gene>
    <name evidence="1" type="ORF">PIIN_07384</name>
</gene>
<dbReference type="HOGENOM" id="CLU_1993501_0_0_1"/>
<organism evidence="1 2">
    <name type="scientific">Serendipita indica (strain DSM 11827)</name>
    <name type="common">Root endophyte fungus</name>
    <name type="synonym">Piriformospora indica</name>
    <dbReference type="NCBI Taxonomy" id="1109443"/>
    <lineage>
        <taxon>Eukaryota</taxon>
        <taxon>Fungi</taxon>
        <taxon>Dikarya</taxon>
        <taxon>Basidiomycota</taxon>
        <taxon>Agaricomycotina</taxon>
        <taxon>Agaricomycetes</taxon>
        <taxon>Sebacinales</taxon>
        <taxon>Serendipitaceae</taxon>
        <taxon>Serendipita</taxon>
    </lineage>
</organism>
<evidence type="ECO:0000313" key="1">
    <source>
        <dbReference type="EMBL" id="CCA73430.1"/>
    </source>
</evidence>
<dbReference type="EMBL" id="CAFZ01000224">
    <property type="protein sequence ID" value="CCA73430.1"/>
    <property type="molecule type" value="Genomic_DNA"/>
</dbReference>
<name>G4TQ38_SERID</name>
<dbReference type="Proteomes" id="UP000007148">
    <property type="component" value="Unassembled WGS sequence"/>
</dbReference>
<dbReference type="AlphaFoldDB" id="G4TQ38"/>
<proteinExistence type="predicted"/>
<reference evidence="1 2" key="1">
    <citation type="journal article" date="2011" name="PLoS Pathog.">
        <title>Endophytic Life Strategies Decoded by Genome and Transcriptome Analyses of the Mutualistic Root Symbiont Piriformospora indica.</title>
        <authorList>
            <person name="Zuccaro A."/>
            <person name="Lahrmann U."/>
            <person name="Guldener U."/>
            <person name="Langen G."/>
            <person name="Pfiffi S."/>
            <person name="Biedenkopf D."/>
            <person name="Wong P."/>
            <person name="Samans B."/>
            <person name="Grimm C."/>
            <person name="Basiewicz M."/>
            <person name="Murat C."/>
            <person name="Martin F."/>
            <person name="Kogel K.H."/>
        </authorList>
    </citation>
    <scope>NUCLEOTIDE SEQUENCE [LARGE SCALE GENOMIC DNA]</scope>
    <source>
        <strain evidence="1 2">DSM 11827</strain>
    </source>
</reference>